<gene>
    <name evidence="4" type="ORF">W5A_00755</name>
</gene>
<proteinExistence type="inferred from homology"/>
<feature type="signal peptide" evidence="2">
    <location>
        <begin position="1"/>
        <end position="18"/>
    </location>
</feature>
<dbReference type="GO" id="GO:0000270">
    <property type="term" value="P:peptidoglycan metabolic process"/>
    <property type="evidence" value="ECO:0007669"/>
    <property type="project" value="InterPro"/>
</dbReference>
<dbReference type="Gene3D" id="3.10.350.10">
    <property type="entry name" value="LysM domain"/>
    <property type="match status" value="2"/>
</dbReference>
<reference evidence="4 5" key="1">
    <citation type="journal article" date="2012" name="J. Bacteriol.">
        <title>Genome Sequence of the Halotolerant Bacterium Imtechella halotolerans K1T.</title>
        <authorList>
            <person name="Kumar S."/>
            <person name="Vikram S."/>
            <person name="Subramanian S."/>
            <person name="Raghava G.P."/>
            <person name="Pinnaka A.K."/>
        </authorList>
    </citation>
    <scope>NUCLEOTIDE SEQUENCE [LARGE SCALE GENOMIC DNA]</scope>
    <source>
        <strain evidence="4 5">K1</strain>
    </source>
</reference>
<dbReference type="SUPFAM" id="SSF54106">
    <property type="entry name" value="LysM domain"/>
    <property type="match status" value="2"/>
</dbReference>
<evidence type="ECO:0000313" key="5">
    <source>
        <dbReference type="Proteomes" id="UP000005938"/>
    </source>
</evidence>
<dbReference type="InterPro" id="IPR036779">
    <property type="entry name" value="LysM_dom_sf"/>
</dbReference>
<feature type="domain" description="LysM" evidence="3">
    <location>
        <begin position="423"/>
        <end position="466"/>
    </location>
</feature>
<dbReference type="eggNOG" id="COG1388">
    <property type="taxonomic scope" value="Bacteria"/>
</dbReference>
<dbReference type="PROSITE" id="PS51782">
    <property type="entry name" value="LYSM"/>
    <property type="match status" value="2"/>
</dbReference>
<comment type="caution">
    <text evidence="4">The sequence shown here is derived from an EMBL/GenBank/DDBJ whole genome shotgun (WGS) entry which is preliminary data.</text>
</comment>
<keyword evidence="2" id="KW-0732">Signal</keyword>
<dbReference type="InterPro" id="IPR023346">
    <property type="entry name" value="Lysozyme-like_dom_sf"/>
</dbReference>
<evidence type="ECO:0000256" key="2">
    <source>
        <dbReference type="SAM" id="SignalP"/>
    </source>
</evidence>
<dbReference type="Pfam" id="PF01476">
    <property type="entry name" value="LysM"/>
    <property type="match status" value="2"/>
</dbReference>
<dbReference type="AlphaFoldDB" id="I0WJE2"/>
<dbReference type="CDD" id="cd16894">
    <property type="entry name" value="MltD-like"/>
    <property type="match status" value="1"/>
</dbReference>
<dbReference type="SUPFAM" id="SSF53955">
    <property type="entry name" value="Lysozyme-like"/>
    <property type="match status" value="1"/>
</dbReference>
<dbReference type="Gene3D" id="1.10.530.10">
    <property type="match status" value="1"/>
</dbReference>
<dbReference type="GO" id="GO:0016020">
    <property type="term" value="C:membrane"/>
    <property type="evidence" value="ECO:0007669"/>
    <property type="project" value="InterPro"/>
</dbReference>
<organism evidence="4 5">
    <name type="scientific">Imtechella halotolerans K1</name>
    <dbReference type="NCBI Taxonomy" id="946077"/>
    <lineage>
        <taxon>Bacteria</taxon>
        <taxon>Pseudomonadati</taxon>
        <taxon>Bacteroidota</taxon>
        <taxon>Flavobacteriia</taxon>
        <taxon>Flavobacteriales</taxon>
        <taxon>Flavobacteriaceae</taxon>
        <taxon>Imtechella</taxon>
    </lineage>
</organism>
<dbReference type="EMBL" id="AJJU01000002">
    <property type="protein sequence ID" value="EID76508.1"/>
    <property type="molecule type" value="Genomic_DNA"/>
</dbReference>
<dbReference type="InterPro" id="IPR000189">
    <property type="entry name" value="Transglyc_AS"/>
</dbReference>
<evidence type="ECO:0000256" key="1">
    <source>
        <dbReference type="ARBA" id="ARBA00007734"/>
    </source>
</evidence>
<dbReference type="PANTHER" id="PTHR33734">
    <property type="entry name" value="LYSM DOMAIN-CONTAINING GPI-ANCHORED PROTEIN 2"/>
    <property type="match status" value="1"/>
</dbReference>
<dbReference type="PROSITE" id="PS00922">
    <property type="entry name" value="TRANSGLYCOSYLASE"/>
    <property type="match status" value="1"/>
</dbReference>
<dbReference type="Proteomes" id="UP000005938">
    <property type="component" value="Unassembled WGS sequence"/>
</dbReference>
<name>I0WJE2_9FLAO</name>
<dbReference type="CDD" id="cd00118">
    <property type="entry name" value="LysM"/>
    <property type="match status" value="2"/>
</dbReference>
<keyword evidence="5" id="KW-1185">Reference proteome</keyword>
<dbReference type="PANTHER" id="PTHR33734:SF22">
    <property type="entry name" value="MEMBRANE-BOUND LYTIC MUREIN TRANSGLYCOSYLASE D"/>
    <property type="match status" value="1"/>
</dbReference>
<accession>I0WJE2</accession>
<dbReference type="InterPro" id="IPR018392">
    <property type="entry name" value="LysM"/>
</dbReference>
<dbReference type="Pfam" id="PF01464">
    <property type="entry name" value="SLT"/>
    <property type="match status" value="1"/>
</dbReference>
<evidence type="ECO:0000313" key="4">
    <source>
        <dbReference type="EMBL" id="EID76508.1"/>
    </source>
</evidence>
<dbReference type="OrthoDB" id="9815002at2"/>
<feature type="domain" description="LysM" evidence="3">
    <location>
        <begin position="493"/>
        <end position="537"/>
    </location>
</feature>
<feature type="chain" id="PRO_5003635523" evidence="2">
    <location>
        <begin position="19"/>
        <end position="540"/>
    </location>
</feature>
<evidence type="ECO:0000259" key="3">
    <source>
        <dbReference type="PROSITE" id="PS51782"/>
    </source>
</evidence>
<protein>
    <submittedName>
        <fullName evidence="4">Lytic transglycosylase</fullName>
    </submittedName>
</protein>
<comment type="similarity">
    <text evidence="1">Belongs to the transglycosylase Slt family.</text>
</comment>
<dbReference type="eggNOG" id="COG0741">
    <property type="taxonomic scope" value="Bacteria"/>
</dbReference>
<dbReference type="SMART" id="SM00257">
    <property type="entry name" value="LysM"/>
    <property type="match status" value="2"/>
</dbReference>
<dbReference type="InterPro" id="IPR008258">
    <property type="entry name" value="Transglycosylase_SLT_dom_1"/>
</dbReference>
<dbReference type="GO" id="GO:0008932">
    <property type="term" value="F:lytic endotransglycosylase activity"/>
    <property type="evidence" value="ECO:0007669"/>
    <property type="project" value="TreeGrafter"/>
</dbReference>
<dbReference type="RefSeq" id="WP_008236396.1">
    <property type="nucleotide sequence ID" value="NZ_AJJU01000002.1"/>
</dbReference>
<sequence>MKYLFLAGMMWLSMPVMAQKITSKKEKQTKTVEKVSIQNDTLAQLETASMELLGAEVDTENNPETAFRFPKKEGKYLLKDHDNVSRIDSLWMRELTNSELFENMYKTVTNMEYDSVAYNELTTEVLKQRLEVLNQKTPFNVEYNPALESVIKSFLKNRRKTLERLMSLSHYYFPLFEQEMDNANIPLEMKYLSIVESALNPRARSRVGATGLWQFMYPTGKMYGLDVSSYVDERSDPIRSTKAAAKYLSRLYAMFNDWDLALAAYNSGPGNVTKAIRRSGGKQNYWNLRPHLPRETAGYVPAFLATMYIFEYAQEHGFNPKKHETIYFQTDTVQVKRLITFDQLTELLDVSKEQLQFFNPSYKLDIVPFVEGKKYSLRLPKDLIGKFVANEESIYAFVEAEKEKMEKPLPALVQTSGEGGNRIYHRVKSGDVLGKIANKYGVTVTNLKRWNSLRSNTIQIGQRLTIYTNKKPLSPSTVVAKSTSNSGSKAAEEIYVVQKGDTLWSIAQKFPKISIEDIQKWNDISGEKLQPGMKLKMCQC</sequence>
<dbReference type="PATRIC" id="fig|946077.3.peg.154"/>
<dbReference type="STRING" id="946077.W5A_00755"/>